<keyword evidence="2" id="KW-1185">Reference proteome</keyword>
<dbReference type="EMBL" id="JBHMFI010000001">
    <property type="protein sequence ID" value="MFB9071912.1"/>
    <property type="molecule type" value="Genomic_DNA"/>
</dbReference>
<evidence type="ECO:0000313" key="1">
    <source>
        <dbReference type="EMBL" id="MFB9071912.1"/>
    </source>
</evidence>
<comment type="caution">
    <text evidence="1">The sequence shown here is derived from an EMBL/GenBank/DDBJ whole genome shotgun (WGS) entry which is preliminary data.</text>
</comment>
<organism evidence="1 2">
    <name type="scientific">Citricoccus parietis</name>
    <dbReference type="NCBI Taxonomy" id="592307"/>
    <lineage>
        <taxon>Bacteria</taxon>
        <taxon>Bacillati</taxon>
        <taxon>Actinomycetota</taxon>
        <taxon>Actinomycetes</taxon>
        <taxon>Micrococcales</taxon>
        <taxon>Micrococcaceae</taxon>
        <taxon>Citricoccus</taxon>
    </lineage>
</organism>
<protein>
    <submittedName>
        <fullName evidence="1">Uncharacterized protein</fullName>
    </submittedName>
</protein>
<dbReference type="Proteomes" id="UP001589575">
    <property type="component" value="Unassembled WGS sequence"/>
</dbReference>
<name>A0ABV5FZ08_9MICC</name>
<proteinExistence type="predicted"/>
<accession>A0ABV5FZ08</accession>
<sequence>MNPQQTPVEDPYIFGQKRSLTPYPALGCGNEPGTSAGVRTGQKAAQGPADIGCGRRGQGCWPSVPVARWSVAPVCRICSTADSGTR</sequence>
<reference evidence="1 2" key="1">
    <citation type="submission" date="2024-09" db="EMBL/GenBank/DDBJ databases">
        <authorList>
            <person name="Sun Q."/>
            <person name="Mori K."/>
        </authorList>
    </citation>
    <scope>NUCLEOTIDE SEQUENCE [LARGE SCALE GENOMIC DNA]</scope>
    <source>
        <strain evidence="1 2">CCM 7609</strain>
    </source>
</reference>
<gene>
    <name evidence="1" type="ORF">ACFFX0_12145</name>
</gene>
<evidence type="ECO:0000313" key="2">
    <source>
        <dbReference type="Proteomes" id="UP001589575"/>
    </source>
</evidence>